<keyword evidence="1" id="KW-0175">Coiled coil</keyword>
<evidence type="ECO:0000313" key="2">
    <source>
        <dbReference type="EMBL" id="KAI7841966.1"/>
    </source>
</evidence>
<accession>A0AAD5DTG0</accession>
<sequence length="154" mass="16806">MPMAAARRGVLLARKTLAGRLLTPFPAAALSSDAASVSDRLQELKEAMAEAVEAAETVGPSANALLLETDPAARGPREQYEMHYAELALIQIGQALELKRLLSEEMGATALEQAMKEQRLHVLYADVLLWRDRTKAIVATVQQHQRDNVVSCDT</sequence>
<gene>
    <name evidence="2" type="ORF">COHA_004493</name>
</gene>
<feature type="coiled-coil region" evidence="1">
    <location>
        <begin position="27"/>
        <end position="54"/>
    </location>
</feature>
<dbReference type="Proteomes" id="UP001205105">
    <property type="component" value="Unassembled WGS sequence"/>
</dbReference>
<protein>
    <submittedName>
        <fullName evidence="2">Uncharacterized protein</fullName>
    </submittedName>
</protein>
<keyword evidence="3" id="KW-1185">Reference proteome</keyword>
<reference evidence="2" key="1">
    <citation type="submission" date="2020-11" db="EMBL/GenBank/DDBJ databases">
        <title>Chlorella ohadii genome sequencing and assembly.</title>
        <authorList>
            <person name="Murik O."/>
            <person name="Treves H."/>
            <person name="Kedem I."/>
            <person name="Shotland Y."/>
            <person name="Kaplan A."/>
        </authorList>
    </citation>
    <scope>NUCLEOTIDE SEQUENCE</scope>
    <source>
        <strain evidence="2">1</strain>
    </source>
</reference>
<name>A0AAD5DTG0_9CHLO</name>
<proteinExistence type="predicted"/>
<evidence type="ECO:0000313" key="3">
    <source>
        <dbReference type="Proteomes" id="UP001205105"/>
    </source>
</evidence>
<dbReference type="EMBL" id="JADXDR010000058">
    <property type="protein sequence ID" value="KAI7841966.1"/>
    <property type="molecule type" value="Genomic_DNA"/>
</dbReference>
<evidence type="ECO:0000256" key="1">
    <source>
        <dbReference type="SAM" id="Coils"/>
    </source>
</evidence>
<dbReference type="AlphaFoldDB" id="A0AAD5DTG0"/>
<organism evidence="2 3">
    <name type="scientific">Chlorella ohadii</name>
    <dbReference type="NCBI Taxonomy" id="2649997"/>
    <lineage>
        <taxon>Eukaryota</taxon>
        <taxon>Viridiplantae</taxon>
        <taxon>Chlorophyta</taxon>
        <taxon>core chlorophytes</taxon>
        <taxon>Trebouxiophyceae</taxon>
        <taxon>Chlorellales</taxon>
        <taxon>Chlorellaceae</taxon>
        <taxon>Chlorella clade</taxon>
        <taxon>Chlorella</taxon>
    </lineage>
</organism>
<comment type="caution">
    <text evidence="2">The sequence shown here is derived from an EMBL/GenBank/DDBJ whole genome shotgun (WGS) entry which is preliminary data.</text>
</comment>